<evidence type="ECO:0000313" key="2">
    <source>
        <dbReference type="Proteomes" id="UP000054845"/>
    </source>
</evidence>
<dbReference type="STRING" id="401625.A0A0P1BCH2"/>
<keyword evidence="2" id="KW-1185">Reference proteome</keyword>
<evidence type="ECO:0000313" key="1">
    <source>
        <dbReference type="EMBL" id="CEH13513.1"/>
    </source>
</evidence>
<organism evidence="1 2">
    <name type="scientific">Ceraceosorus bombacis</name>
    <dbReference type="NCBI Taxonomy" id="401625"/>
    <lineage>
        <taxon>Eukaryota</taxon>
        <taxon>Fungi</taxon>
        <taxon>Dikarya</taxon>
        <taxon>Basidiomycota</taxon>
        <taxon>Ustilaginomycotina</taxon>
        <taxon>Exobasidiomycetes</taxon>
        <taxon>Ceraceosorales</taxon>
        <taxon>Ceraceosoraceae</taxon>
        <taxon>Ceraceosorus</taxon>
    </lineage>
</organism>
<dbReference type="EMBL" id="CCYA01000221">
    <property type="protein sequence ID" value="CEH13513.1"/>
    <property type="molecule type" value="Genomic_DNA"/>
</dbReference>
<accession>A0A0P1BCH2</accession>
<name>A0A0P1BCH2_9BASI</name>
<protein>
    <submittedName>
        <fullName evidence="1">Uncharacterized protein</fullName>
    </submittedName>
</protein>
<dbReference type="Proteomes" id="UP000054845">
    <property type="component" value="Unassembled WGS sequence"/>
</dbReference>
<proteinExistence type="predicted"/>
<reference evidence="1 2" key="1">
    <citation type="submission" date="2014-09" db="EMBL/GenBank/DDBJ databases">
        <authorList>
            <person name="Magalhaes I.L.F."/>
            <person name="Oliveira U."/>
            <person name="Santos F.R."/>
            <person name="Vidigal T.H.D.A."/>
            <person name="Brescovit A.D."/>
            <person name="Santos A.J."/>
        </authorList>
    </citation>
    <scope>NUCLEOTIDE SEQUENCE [LARGE SCALE GENOMIC DNA]</scope>
</reference>
<dbReference type="AlphaFoldDB" id="A0A0P1BCH2"/>
<dbReference type="OrthoDB" id="9975758at2759"/>
<sequence>MDPSASTIPLLVFPCNTTAIHSSQLRQDGNLAIAGPSSNPSPHPAAALLHQQHFPYKQLMGQWAIVGSSLPLWKGKANVICRYTPESPLPDTAPLPTRLVRATHPPPSTRTASVVEPRTSPVLQAPSDMADQVRFYDEIYYDALDEDGRILEGKGLERGGATHISGRNTMDAKGRNGASFHWRGFWWLKPFTSRWQVLGFSRNFVGVEAPSNEPEWIITYFSATLFTPAGVDVYAREASSLSDETLDDIIQAMRQGGLVAPHQEPWEENLSEASAEDRAVLRRLAGQVFRIPHTRPTRPPL</sequence>